<reference evidence="20 21" key="1">
    <citation type="submission" date="2016-09" db="EMBL/GenBank/DDBJ databases">
        <title>Rhizobium sp. nov., a novel species isolated from the rice rhizosphere.</title>
        <authorList>
            <person name="Zhao J."/>
            <person name="Zhang X."/>
        </authorList>
    </citation>
    <scope>NUCLEOTIDE SEQUENCE [LARGE SCALE GENOMIC DNA]</scope>
    <source>
        <strain evidence="20 21">1.7048</strain>
    </source>
</reference>
<dbReference type="OrthoDB" id="9775031at2"/>
<dbReference type="EC" id="2.3.1.157" evidence="18"/>
<keyword evidence="14 18" id="KW-0961">Cell wall biogenesis/degradation</keyword>
<feature type="binding site" evidence="18">
    <location>
        <position position="351"/>
    </location>
    <ligand>
        <name>UDP-N-acetyl-alpha-D-glucosamine</name>
        <dbReference type="ChEBI" id="CHEBI:57705"/>
    </ligand>
</feature>
<feature type="binding site" evidence="18">
    <location>
        <begin position="82"/>
        <end position="83"/>
    </location>
    <ligand>
        <name>UDP-N-acetyl-alpha-D-glucosamine</name>
        <dbReference type="ChEBI" id="CHEBI:57705"/>
    </ligand>
</feature>
<dbReference type="SUPFAM" id="SSF53448">
    <property type="entry name" value="Nucleotide-diphospho-sugar transferases"/>
    <property type="match status" value="1"/>
</dbReference>
<dbReference type="HAMAP" id="MF_01631">
    <property type="entry name" value="GlmU"/>
    <property type="match status" value="1"/>
</dbReference>
<keyword evidence="21" id="KW-1185">Reference proteome</keyword>
<evidence type="ECO:0000256" key="7">
    <source>
        <dbReference type="ARBA" id="ARBA00022723"/>
    </source>
</evidence>
<dbReference type="NCBIfam" id="TIGR01173">
    <property type="entry name" value="glmU"/>
    <property type="match status" value="1"/>
</dbReference>
<comment type="catalytic activity">
    <reaction evidence="16 18">
        <text>N-acetyl-alpha-D-glucosamine 1-phosphate + UTP + H(+) = UDP-N-acetyl-alpha-D-glucosamine + diphosphate</text>
        <dbReference type="Rhea" id="RHEA:13509"/>
        <dbReference type="ChEBI" id="CHEBI:15378"/>
        <dbReference type="ChEBI" id="CHEBI:33019"/>
        <dbReference type="ChEBI" id="CHEBI:46398"/>
        <dbReference type="ChEBI" id="CHEBI:57705"/>
        <dbReference type="ChEBI" id="CHEBI:57776"/>
        <dbReference type="EC" id="2.7.7.23"/>
    </reaction>
</comment>
<dbReference type="NCBIfam" id="NF010933">
    <property type="entry name" value="PRK14353.1"/>
    <property type="match status" value="1"/>
</dbReference>
<evidence type="ECO:0000256" key="15">
    <source>
        <dbReference type="ARBA" id="ARBA00048247"/>
    </source>
</evidence>
<dbReference type="UniPathway" id="UPA00973"/>
<dbReference type="Gene3D" id="3.90.550.10">
    <property type="entry name" value="Spore Coat Polysaccharide Biosynthesis Protein SpsA, Chain A"/>
    <property type="match status" value="1"/>
</dbReference>
<evidence type="ECO:0000256" key="9">
    <source>
        <dbReference type="ARBA" id="ARBA00022842"/>
    </source>
</evidence>
<keyword evidence="8 18" id="KW-0677">Repeat</keyword>
<evidence type="ECO:0000256" key="3">
    <source>
        <dbReference type="ARBA" id="ARBA00007947"/>
    </source>
</evidence>
<comment type="function">
    <text evidence="17 18">Catalyzes the last two sequential reactions in the de novo biosynthetic pathway for UDP-N-acetylglucosamine (UDP-GlcNAc). The C-terminal domain catalyzes the transfer of acetyl group from acetyl coenzyme A to glucosamine-1-phosphate (GlcN-1-P) to produce N-acetylglucosamine-1-phosphate (GlcNAc-1-P), which is converted into UDP-GlcNAc by the transfer of uridine 5-monophosphate (from uridine 5-triphosphate), a reaction catalyzed by the N-terminal domain.</text>
</comment>
<evidence type="ECO:0000256" key="2">
    <source>
        <dbReference type="ARBA" id="ARBA00007707"/>
    </source>
</evidence>
<feature type="binding site" evidence="18">
    <location>
        <begin position="371"/>
        <end position="372"/>
    </location>
    <ligand>
        <name>acetyl-CoA</name>
        <dbReference type="ChEBI" id="CHEBI:57288"/>
    </ligand>
</feature>
<dbReference type="GO" id="GO:0019134">
    <property type="term" value="F:glucosamine-1-phosphate N-acetyltransferase activity"/>
    <property type="evidence" value="ECO:0007669"/>
    <property type="project" value="UniProtKB-UniRule"/>
</dbReference>
<keyword evidence="4 18" id="KW-0963">Cytoplasm</keyword>
<evidence type="ECO:0000256" key="10">
    <source>
        <dbReference type="ARBA" id="ARBA00022960"/>
    </source>
</evidence>
<feature type="domain" description="MobA-like NTP transferase" evidence="19">
    <location>
        <begin position="7"/>
        <end position="138"/>
    </location>
</feature>
<dbReference type="CDD" id="cd03353">
    <property type="entry name" value="LbH_GlmU_C"/>
    <property type="match status" value="1"/>
</dbReference>
<keyword evidence="13 18" id="KW-0012">Acyltransferase</keyword>
<dbReference type="UniPathway" id="UPA00113">
    <property type="reaction ID" value="UER00532"/>
</dbReference>
<feature type="binding site" evidence="18">
    <location>
        <position position="229"/>
    </location>
    <ligand>
        <name>Mg(2+)</name>
        <dbReference type="ChEBI" id="CHEBI:18420"/>
    </ligand>
</feature>
<evidence type="ECO:0000256" key="12">
    <source>
        <dbReference type="ARBA" id="ARBA00023268"/>
    </source>
</evidence>
<dbReference type="InterPro" id="IPR001451">
    <property type="entry name" value="Hexapep"/>
</dbReference>
<sequence length="454" mass="47645">MQRSCLAIVLAAGESTRMRSSVSKVLHPIAGRPMIAHVMESLAAAGVGEAALVVGRDAEAVARAAARPDLRIHTVEQTERLGTGHAVLAAAEIIARGYDDLLVVFGDTPLVTPQPLKEALAAVAAGNDVATIGFETSRPGGYGRLIVRDGELIAIREAKDATAAELAITFCNGGLMAIDGRKALDFLRAITNQNAKGEYYLTDLVEIARSAGGRAVAVRASEAELGGCNTRAELAHLEALWQARRRDELMLSGVSMIAPDTVYLAFDTEIAGDVLIEPNVVFGPGVRIERDVVIHAFSHLEGAHVESGASVGPYARLRPGAHLHAKAKVGNFCEVKQAEIGAGAKVNHLTYIGDAVVGAETNIGAGTITCNYDGVNKHMTRIGAHAFIGSNSALVAPVAIGDGALVASGSVITEDVPADAVAFGRARQELKPGRAPILRARYQAMKAERQKRQD</sequence>
<dbReference type="InterPro" id="IPR018357">
    <property type="entry name" value="Hexapep_transf_CS"/>
</dbReference>
<comment type="caution">
    <text evidence="20">The sequence shown here is derived from an EMBL/GenBank/DDBJ whole genome shotgun (WGS) entry which is preliminary data.</text>
</comment>
<feature type="binding site" evidence="18">
    <location>
        <position position="336"/>
    </location>
    <ligand>
        <name>UDP-N-acetyl-alpha-D-glucosamine</name>
        <dbReference type="ChEBI" id="CHEBI:57705"/>
    </ligand>
</feature>
<dbReference type="GO" id="GO:0071555">
    <property type="term" value="P:cell wall organization"/>
    <property type="evidence" value="ECO:0007669"/>
    <property type="project" value="UniProtKB-KW"/>
</dbReference>
<dbReference type="InterPro" id="IPR005882">
    <property type="entry name" value="Bifunctional_GlmU"/>
</dbReference>
<feature type="binding site" evidence="18">
    <location>
        <position position="24"/>
    </location>
    <ligand>
        <name>UDP-N-acetyl-alpha-D-glucosamine</name>
        <dbReference type="ChEBI" id="CHEBI:57705"/>
    </ligand>
</feature>
<dbReference type="Pfam" id="PF00132">
    <property type="entry name" value="Hexapep"/>
    <property type="match status" value="1"/>
</dbReference>
<comment type="cofactor">
    <cofactor evidence="18">
        <name>Mg(2+)</name>
        <dbReference type="ChEBI" id="CHEBI:18420"/>
    </cofactor>
    <text evidence="18">Binds 1 Mg(2+) ion per subunit.</text>
</comment>
<dbReference type="Pfam" id="PF12804">
    <property type="entry name" value="NTP_transf_3"/>
    <property type="match status" value="1"/>
</dbReference>
<dbReference type="GO" id="GO:0009245">
    <property type="term" value="P:lipid A biosynthetic process"/>
    <property type="evidence" value="ECO:0007669"/>
    <property type="project" value="UniProtKB-UniRule"/>
</dbReference>
<keyword evidence="5 18" id="KW-0808">Transferase</keyword>
<feature type="binding site" evidence="18">
    <location>
        <position position="362"/>
    </location>
    <ligand>
        <name>UDP-N-acetyl-alpha-D-glucosamine</name>
        <dbReference type="ChEBI" id="CHEBI:57705"/>
    </ligand>
</feature>
<comment type="pathway">
    <text evidence="18">Bacterial outer membrane biogenesis; LPS lipid A biosynthesis.</text>
</comment>
<feature type="active site" description="Proton acceptor" evidence="18">
    <location>
        <position position="348"/>
    </location>
</feature>
<dbReference type="GO" id="GO:0000902">
    <property type="term" value="P:cell morphogenesis"/>
    <property type="evidence" value="ECO:0007669"/>
    <property type="project" value="UniProtKB-UniRule"/>
</dbReference>
<evidence type="ECO:0000256" key="18">
    <source>
        <dbReference type="HAMAP-Rule" id="MF_01631"/>
    </source>
</evidence>
<feature type="region of interest" description="Linker" evidence="18">
    <location>
        <begin position="232"/>
        <end position="252"/>
    </location>
</feature>
<feature type="binding site" evidence="18">
    <location>
        <position position="318"/>
    </location>
    <ligand>
        <name>UDP-N-acetyl-alpha-D-glucosamine</name>
        <dbReference type="ChEBI" id="CHEBI:57705"/>
    </ligand>
</feature>
<gene>
    <name evidence="18" type="primary">glmU</name>
    <name evidence="20" type="ORF">BJF93_09430</name>
</gene>
<comment type="subunit">
    <text evidence="18">Homotrimer.</text>
</comment>
<dbReference type="PANTHER" id="PTHR43584:SF3">
    <property type="entry name" value="BIFUNCTIONAL PROTEIN GLMU"/>
    <property type="match status" value="1"/>
</dbReference>
<evidence type="ECO:0000313" key="21">
    <source>
        <dbReference type="Proteomes" id="UP000186364"/>
    </source>
</evidence>
<feature type="binding site" evidence="18">
    <location>
        <position position="143"/>
    </location>
    <ligand>
        <name>UDP-N-acetyl-alpha-D-glucosamine</name>
        <dbReference type="ChEBI" id="CHEBI:57705"/>
    </ligand>
</feature>
<dbReference type="GO" id="GO:0009252">
    <property type="term" value="P:peptidoglycan biosynthetic process"/>
    <property type="evidence" value="ECO:0007669"/>
    <property type="project" value="UniProtKB-UniRule"/>
</dbReference>
<dbReference type="EMBL" id="MKIP01000043">
    <property type="protein sequence ID" value="OLP59828.1"/>
    <property type="molecule type" value="Genomic_DNA"/>
</dbReference>
<feature type="binding site" evidence="18">
    <location>
        <position position="365"/>
    </location>
    <ligand>
        <name>acetyl-CoA</name>
        <dbReference type="ChEBI" id="CHEBI:57288"/>
    </ligand>
</feature>
<feature type="binding site" evidence="18">
    <location>
        <position position="229"/>
    </location>
    <ligand>
        <name>UDP-N-acetyl-alpha-D-glucosamine</name>
        <dbReference type="ChEBI" id="CHEBI:57705"/>
    </ligand>
</feature>
<dbReference type="AlphaFoldDB" id="A0A1Q9AWM9"/>
<dbReference type="Gene3D" id="2.160.10.10">
    <property type="entry name" value="Hexapeptide repeat proteins"/>
    <property type="match status" value="1"/>
</dbReference>
<dbReference type="Proteomes" id="UP000186364">
    <property type="component" value="Unassembled WGS sequence"/>
</dbReference>
<comment type="similarity">
    <text evidence="2 18">In the C-terminal section; belongs to the transferase hexapeptide repeat family.</text>
</comment>
<dbReference type="GO" id="GO:0016020">
    <property type="term" value="C:membrane"/>
    <property type="evidence" value="ECO:0007669"/>
    <property type="project" value="GOC"/>
</dbReference>
<keyword evidence="6 18" id="KW-0548">Nucleotidyltransferase</keyword>
<feature type="binding site" evidence="18">
    <location>
        <position position="107"/>
    </location>
    <ligand>
        <name>Mg(2+)</name>
        <dbReference type="ChEBI" id="CHEBI:18420"/>
    </ligand>
</feature>
<evidence type="ECO:0000256" key="16">
    <source>
        <dbReference type="ARBA" id="ARBA00048493"/>
    </source>
</evidence>
<feature type="binding site" evidence="18">
    <location>
        <position position="390"/>
    </location>
    <ligand>
        <name>acetyl-CoA</name>
        <dbReference type="ChEBI" id="CHEBI:57288"/>
    </ligand>
</feature>
<evidence type="ECO:0000256" key="8">
    <source>
        <dbReference type="ARBA" id="ARBA00022737"/>
    </source>
</evidence>
<comment type="pathway">
    <text evidence="18">Nucleotide-sugar biosynthesis; UDP-N-acetyl-alpha-D-glucosamine biosynthesis; N-acetyl-alpha-D-glucosamine 1-phosphate from alpha-D-glucosamine 6-phosphate (route II): step 2/2.</text>
</comment>
<comment type="caution">
    <text evidence="18">Lacks conserved residue(s) required for the propagation of feature annotation.</text>
</comment>
<keyword evidence="11 18" id="KW-0573">Peptidoglycan synthesis</keyword>
<feature type="region of interest" description="N-acetyltransferase" evidence="18">
    <location>
        <begin position="253"/>
        <end position="454"/>
    </location>
</feature>
<feature type="binding site" evidence="18">
    <location>
        <position position="157"/>
    </location>
    <ligand>
        <name>UDP-N-acetyl-alpha-D-glucosamine</name>
        <dbReference type="ChEBI" id="CHEBI:57705"/>
    </ligand>
</feature>
<dbReference type="RefSeq" id="WP_075627587.1">
    <property type="nucleotide sequence ID" value="NZ_FOAM01000002.1"/>
</dbReference>
<dbReference type="InterPro" id="IPR038009">
    <property type="entry name" value="GlmU_C_LbH"/>
</dbReference>
<organism evidence="20 21">
    <name type="scientific">Xaviernesmea oryzae</name>
    <dbReference type="NCBI Taxonomy" id="464029"/>
    <lineage>
        <taxon>Bacteria</taxon>
        <taxon>Pseudomonadati</taxon>
        <taxon>Pseudomonadota</taxon>
        <taxon>Alphaproteobacteria</taxon>
        <taxon>Hyphomicrobiales</taxon>
        <taxon>Rhizobiaceae</taxon>
        <taxon>Rhizobium/Agrobacterium group</taxon>
        <taxon>Xaviernesmea</taxon>
    </lineage>
</organism>
<evidence type="ECO:0000259" key="19">
    <source>
        <dbReference type="Pfam" id="PF12804"/>
    </source>
</evidence>
<dbReference type="PANTHER" id="PTHR43584">
    <property type="entry name" value="NUCLEOTIDYL TRANSFERASE"/>
    <property type="match status" value="1"/>
</dbReference>
<keyword evidence="7 18" id="KW-0479">Metal-binding</keyword>
<comment type="similarity">
    <text evidence="3 18">In the N-terminal section; belongs to the N-acetylglucosamine-1-phosphate uridyltransferase family.</text>
</comment>
<evidence type="ECO:0000256" key="5">
    <source>
        <dbReference type="ARBA" id="ARBA00022679"/>
    </source>
</evidence>
<feature type="binding site" evidence="18">
    <location>
        <begin position="10"/>
        <end position="13"/>
    </location>
    <ligand>
        <name>UDP-N-acetyl-alpha-D-glucosamine</name>
        <dbReference type="ChEBI" id="CHEBI:57705"/>
    </ligand>
</feature>
<feature type="binding site" evidence="18">
    <location>
        <position position="77"/>
    </location>
    <ligand>
        <name>UDP-N-acetyl-alpha-D-glucosamine</name>
        <dbReference type="ChEBI" id="CHEBI:57705"/>
    </ligand>
</feature>
<feature type="binding site" evidence="18">
    <location>
        <position position="172"/>
    </location>
    <ligand>
        <name>UDP-N-acetyl-alpha-D-glucosamine</name>
        <dbReference type="ChEBI" id="CHEBI:57705"/>
    </ligand>
</feature>
<protein>
    <recommendedName>
        <fullName evidence="18">Bifunctional protein GlmU</fullName>
    </recommendedName>
    <domain>
        <recommendedName>
            <fullName evidence="18">UDP-N-acetylglucosamine pyrophosphorylase</fullName>
            <ecNumber evidence="18">2.7.7.23</ecNumber>
        </recommendedName>
        <alternativeName>
            <fullName evidence="18">N-acetylglucosamine-1-phosphate uridyltransferase</fullName>
        </alternativeName>
    </domain>
    <domain>
        <recommendedName>
            <fullName evidence="18">Glucosamine-1-phosphate N-acetyltransferase</fullName>
            <ecNumber evidence="18">2.3.1.157</ecNumber>
        </recommendedName>
    </domain>
</protein>
<evidence type="ECO:0000256" key="1">
    <source>
        <dbReference type="ARBA" id="ARBA00004496"/>
    </source>
</evidence>
<dbReference type="CDD" id="cd02540">
    <property type="entry name" value="GT2_GlmU_N_bac"/>
    <property type="match status" value="1"/>
</dbReference>
<comment type="subcellular location">
    <subcellularLocation>
        <location evidence="1 18">Cytoplasm</location>
    </subcellularLocation>
</comment>
<dbReference type="GO" id="GO:0008360">
    <property type="term" value="P:regulation of cell shape"/>
    <property type="evidence" value="ECO:0007669"/>
    <property type="project" value="UniProtKB-KW"/>
</dbReference>
<keyword evidence="12 18" id="KW-0511">Multifunctional enzyme</keyword>
<dbReference type="GO" id="GO:0000287">
    <property type="term" value="F:magnesium ion binding"/>
    <property type="evidence" value="ECO:0007669"/>
    <property type="project" value="UniProtKB-UniRule"/>
</dbReference>
<evidence type="ECO:0000313" key="20">
    <source>
        <dbReference type="EMBL" id="OLP59828.1"/>
    </source>
</evidence>
<evidence type="ECO:0000256" key="13">
    <source>
        <dbReference type="ARBA" id="ARBA00023315"/>
    </source>
</evidence>
<proteinExistence type="inferred from homology"/>
<comment type="pathway">
    <text evidence="18">Nucleotide-sugar biosynthesis; UDP-N-acetyl-alpha-D-glucosamine biosynthesis; UDP-N-acetyl-alpha-D-glucosamine from N-acetyl-alpha-D-glucosamine 1-phosphate: step 1/1.</text>
</comment>
<keyword evidence="10 18" id="KW-0133">Cell shape</keyword>
<dbReference type="Pfam" id="PF14602">
    <property type="entry name" value="Hexapep_2"/>
    <property type="match status" value="1"/>
</dbReference>
<evidence type="ECO:0000256" key="6">
    <source>
        <dbReference type="ARBA" id="ARBA00022695"/>
    </source>
</evidence>
<evidence type="ECO:0000256" key="4">
    <source>
        <dbReference type="ARBA" id="ARBA00022490"/>
    </source>
</evidence>
<dbReference type="InterPro" id="IPR029044">
    <property type="entry name" value="Nucleotide-diphossugar_trans"/>
</dbReference>
<keyword evidence="9 18" id="KW-0460">Magnesium</keyword>
<feature type="binding site" evidence="18">
    <location>
        <position position="425"/>
    </location>
    <ligand>
        <name>acetyl-CoA</name>
        <dbReference type="ChEBI" id="CHEBI:57288"/>
    </ligand>
</feature>
<feature type="binding site" evidence="18">
    <location>
        <position position="408"/>
    </location>
    <ligand>
        <name>acetyl-CoA</name>
        <dbReference type="ChEBI" id="CHEBI:57288"/>
    </ligand>
</feature>
<dbReference type="InterPro" id="IPR050065">
    <property type="entry name" value="GlmU-like"/>
</dbReference>
<dbReference type="InterPro" id="IPR011004">
    <property type="entry name" value="Trimer_LpxA-like_sf"/>
</dbReference>
<dbReference type="PROSITE" id="PS00101">
    <property type="entry name" value="HEXAPEP_TRANSFERASES"/>
    <property type="match status" value="1"/>
</dbReference>
<accession>A0A1Q9AWM9</accession>
<dbReference type="InterPro" id="IPR025877">
    <property type="entry name" value="MobA-like_NTP_Trfase"/>
</dbReference>
<dbReference type="GO" id="GO:0005737">
    <property type="term" value="C:cytoplasm"/>
    <property type="evidence" value="ECO:0007669"/>
    <property type="project" value="UniProtKB-SubCell"/>
</dbReference>
<dbReference type="GO" id="GO:0003977">
    <property type="term" value="F:UDP-N-acetylglucosamine diphosphorylase activity"/>
    <property type="evidence" value="ECO:0007669"/>
    <property type="project" value="UniProtKB-UniRule"/>
</dbReference>
<evidence type="ECO:0000256" key="11">
    <source>
        <dbReference type="ARBA" id="ARBA00022984"/>
    </source>
</evidence>
<feature type="region of interest" description="Pyrophosphorylase" evidence="18">
    <location>
        <begin position="1"/>
        <end position="231"/>
    </location>
</feature>
<dbReference type="SUPFAM" id="SSF51161">
    <property type="entry name" value="Trimeric LpxA-like enzymes"/>
    <property type="match status" value="1"/>
</dbReference>
<evidence type="ECO:0000256" key="14">
    <source>
        <dbReference type="ARBA" id="ARBA00023316"/>
    </source>
</evidence>
<dbReference type="EC" id="2.7.7.23" evidence="18"/>
<name>A0A1Q9AWM9_9HYPH</name>
<comment type="catalytic activity">
    <reaction evidence="15 18">
        <text>alpha-D-glucosamine 1-phosphate + acetyl-CoA = N-acetyl-alpha-D-glucosamine 1-phosphate + CoA + H(+)</text>
        <dbReference type="Rhea" id="RHEA:13725"/>
        <dbReference type="ChEBI" id="CHEBI:15378"/>
        <dbReference type="ChEBI" id="CHEBI:57287"/>
        <dbReference type="ChEBI" id="CHEBI:57288"/>
        <dbReference type="ChEBI" id="CHEBI:57776"/>
        <dbReference type="ChEBI" id="CHEBI:58516"/>
        <dbReference type="EC" id="2.3.1.157"/>
    </reaction>
</comment>
<dbReference type="GO" id="GO:0006048">
    <property type="term" value="P:UDP-N-acetylglucosamine biosynthetic process"/>
    <property type="evidence" value="ECO:0007669"/>
    <property type="project" value="UniProtKB-UniPathway"/>
</dbReference>
<evidence type="ECO:0000256" key="17">
    <source>
        <dbReference type="ARBA" id="ARBA00049628"/>
    </source>
</evidence>